<feature type="transmembrane region" description="Helical" evidence="3">
    <location>
        <begin position="150"/>
        <end position="174"/>
    </location>
</feature>
<evidence type="ECO:0000313" key="6">
    <source>
        <dbReference type="Proteomes" id="UP000319335"/>
    </source>
</evidence>
<protein>
    <submittedName>
        <fullName evidence="5">Cytochrome C biogenesis protein</fullName>
    </submittedName>
</protein>
<keyword evidence="3" id="KW-1133">Transmembrane helix</keyword>
<dbReference type="CDD" id="cd02947">
    <property type="entry name" value="TRX_family"/>
    <property type="match status" value="1"/>
</dbReference>
<dbReference type="AlphaFoldDB" id="A0A7Z8KM80"/>
<feature type="domain" description="Thioredoxin-like fold" evidence="4">
    <location>
        <begin position="46"/>
        <end position="102"/>
    </location>
</feature>
<organism evidence="5 6">
    <name type="scientific">Methanolobus vulcani</name>
    <dbReference type="NCBI Taxonomy" id="38026"/>
    <lineage>
        <taxon>Archaea</taxon>
        <taxon>Methanobacteriati</taxon>
        <taxon>Methanobacteriota</taxon>
        <taxon>Stenosarchaea group</taxon>
        <taxon>Methanomicrobia</taxon>
        <taxon>Methanosarcinales</taxon>
        <taxon>Methanosarcinaceae</taxon>
        <taxon>Methanolobus</taxon>
    </lineage>
</organism>
<evidence type="ECO:0000259" key="4">
    <source>
        <dbReference type="Pfam" id="PF13192"/>
    </source>
</evidence>
<dbReference type="Proteomes" id="UP000319335">
    <property type="component" value="Unassembled WGS sequence"/>
</dbReference>
<feature type="transmembrane region" description="Helical" evidence="3">
    <location>
        <begin position="353"/>
        <end position="370"/>
    </location>
</feature>
<evidence type="ECO:0000313" key="5">
    <source>
        <dbReference type="EMBL" id="TQD24039.1"/>
    </source>
</evidence>
<dbReference type="InterPro" id="IPR012336">
    <property type="entry name" value="Thioredoxin-like_fold"/>
</dbReference>
<dbReference type="InterPro" id="IPR036249">
    <property type="entry name" value="Thioredoxin-like_sf"/>
</dbReference>
<feature type="transmembrane region" description="Helical" evidence="3">
    <location>
        <begin position="221"/>
        <end position="239"/>
    </location>
</feature>
<keyword evidence="3" id="KW-0472">Membrane</keyword>
<reference evidence="5 6" key="1">
    <citation type="submission" date="2019-06" db="EMBL/GenBank/DDBJ databases">
        <title>Draft genome sequence of Methanolobus vulcani B1d.</title>
        <authorList>
            <person name="Creighbaum A.J."/>
            <person name="Ticak T."/>
            <person name="Hariraju D."/>
            <person name="Arivett B.A."/>
            <person name="Ferguson D.J.Jr."/>
        </authorList>
    </citation>
    <scope>NUCLEOTIDE SEQUENCE [LARGE SCALE GENOMIC DNA]</scope>
    <source>
        <strain evidence="5 6">B1d</strain>
    </source>
</reference>
<feature type="transmembrane region" description="Helical" evidence="3">
    <location>
        <begin position="270"/>
        <end position="297"/>
    </location>
</feature>
<dbReference type="InterPro" id="IPR051790">
    <property type="entry name" value="Cytochrome_c-biogenesis_DsbD"/>
</dbReference>
<accession>A0A7Z8KM80</accession>
<gene>
    <name evidence="5" type="ORF">FKV42_12660</name>
</gene>
<dbReference type="PANTHER" id="PTHR31272:SF9">
    <property type="entry name" value="BLL1027 PROTEIN"/>
    <property type="match status" value="1"/>
</dbReference>
<evidence type="ECO:0000256" key="1">
    <source>
        <dbReference type="ARBA" id="ARBA00007787"/>
    </source>
</evidence>
<dbReference type="Pfam" id="PF13192">
    <property type="entry name" value="Thioredoxin_3"/>
    <property type="match status" value="1"/>
</dbReference>
<evidence type="ECO:0000256" key="2">
    <source>
        <dbReference type="ARBA" id="ARBA00022982"/>
    </source>
</evidence>
<dbReference type="SUPFAM" id="SSF52833">
    <property type="entry name" value="Thioredoxin-like"/>
    <property type="match status" value="1"/>
</dbReference>
<keyword evidence="2" id="KW-0813">Transport</keyword>
<dbReference type="Gene3D" id="3.40.30.10">
    <property type="entry name" value="Glutaredoxin"/>
    <property type="match status" value="1"/>
</dbReference>
<sequence>MRRRPVHRHPVTERNNCRFLLAFLLILIFLTGLAHATVSVEYFHEDGCLKCAQASPVIENVVSGYPDTNFTSYEITSAFSLANSYGVTSVPAVVVNGSIVISYNDYEGDTDKLSSMLSEAIESAPAKTYKNDLSTVEYLSDKSLDDQTPAVIFIAGLLAGFNPCLIAVMAFLASAIVSSGGSRKDMLVLVIGFCAGIFVTYMVVGFGILNTITSFPGLKDAITAFMILLVAILGVWHIYDAYYISKHSKSSFKTPHSFVDLMNHARGKNILLISFVGGGIFSLVKAPCVGAVYLMILEMLLSGGNTVNAVLYMGLYNFAVVLPILILGALLALGLDPEKVNELREKKRVEVRLVTGIILILLAALLQLNII</sequence>
<comment type="similarity">
    <text evidence="1">Belongs to the glutaredoxin family.</text>
</comment>
<keyword evidence="6" id="KW-1185">Reference proteome</keyword>
<feature type="transmembrane region" description="Helical" evidence="3">
    <location>
        <begin position="186"/>
        <end position="209"/>
    </location>
</feature>
<dbReference type="OrthoDB" id="121818at2157"/>
<keyword evidence="2" id="KW-0249">Electron transport</keyword>
<dbReference type="PANTHER" id="PTHR31272">
    <property type="entry name" value="CYTOCHROME C-TYPE BIOGENESIS PROTEIN HI_1454-RELATED"/>
    <property type="match status" value="1"/>
</dbReference>
<proteinExistence type="inferred from homology"/>
<dbReference type="EMBL" id="VIAQ01000019">
    <property type="protein sequence ID" value="TQD24039.1"/>
    <property type="molecule type" value="Genomic_DNA"/>
</dbReference>
<keyword evidence="3" id="KW-0812">Transmembrane</keyword>
<name>A0A7Z8KM80_9EURY</name>
<evidence type="ECO:0000256" key="3">
    <source>
        <dbReference type="SAM" id="Phobius"/>
    </source>
</evidence>
<comment type="caution">
    <text evidence="5">The sequence shown here is derived from an EMBL/GenBank/DDBJ whole genome shotgun (WGS) entry which is preliminary data.</text>
</comment>
<feature type="transmembrane region" description="Helical" evidence="3">
    <location>
        <begin position="309"/>
        <end position="333"/>
    </location>
</feature>